<accession>G3JGM1</accession>
<evidence type="ECO:0000313" key="3">
    <source>
        <dbReference type="Proteomes" id="UP000001610"/>
    </source>
</evidence>
<evidence type="ECO:0000313" key="2">
    <source>
        <dbReference type="EMBL" id="EGX93290.1"/>
    </source>
</evidence>
<feature type="region of interest" description="Disordered" evidence="1">
    <location>
        <begin position="577"/>
        <end position="620"/>
    </location>
</feature>
<dbReference type="RefSeq" id="XP_006669873.1">
    <property type="nucleotide sequence ID" value="XM_006669810.1"/>
</dbReference>
<dbReference type="eggNOG" id="ENOG502SNX3">
    <property type="taxonomic scope" value="Eukaryota"/>
</dbReference>
<feature type="compositionally biased region" description="Low complexity" evidence="1">
    <location>
        <begin position="653"/>
        <end position="664"/>
    </location>
</feature>
<feature type="region of interest" description="Disordered" evidence="1">
    <location>
        <begin position="752"/>
        <end position="821"/>
    </location>
</feature>
<dbReference type="GeneID" id="18166685"/>
<feature type="compositionally biased region" description="Low complexity" evidence="1">
    <location>
        <begin position="337"/>
        <end position="347"/>
    </location>
</feature>
<feature type="region of interest" description="Disordered" evidence="1">
    <location>
        <begin position="106"/>
        <end position="176"/>
    </location>
</feature>
<feature type="region of interest" description="Disordered" evidence="1">
    <location>
        <begin position="653"/>
        <end position="672"/>
    </location>
</feature>
<feature type="region of interest" description="Disordered" evidence="1">
    <location>
        <begin position="1"/>
        <end position="23"/>
    </location>
</feature>
<dbReference type="HOGENOM" id="CLU_009274_1_0_1"/>
<dbReference type="STRING" id="983644.G3JGM1"/>
<proteinExistence type="predicted"/>
<protein>
    <submittedName>
        <fullName evidence="2">Uncharacterized protein</fullName>
    </submittedName>
</protein>
<dbReference type="EMBL" id="JH126401">
    <property type="protein sequence ID" value="EGX93290.1"/>
    <property type="molecule type" value="Genomic_DNA"/>
</dbReference>
<dbReference type="AlphaFoldDB" id="G3JGM1"/>
<feature type="compositionally biased region" description="Basic and acidic residues" evidence="1">
    <location>
        <begin position="500"/>
        <end position="510"/>
    </location>
</feature>
<dbReference type="InParanoid" id="G3JGM1"/>
<feature type="region of interest" description="Disordered" evidence="1">
    <location>
        <begin position="309"/>
        <end position="414"/>
    </location>
</feature>
<dbReference type="OMA" id="QMSFRSI"/>
<sequence length="836" mass="91422">MMARFSFAKGRKKAPPPPVLTEPMSKAHKILGSTPINIDFHKPWDDASSEYSGGTANSTVSSYASSDDSCDQHVAVAHSKDKWANHSQVRPAALGSSTLDCERDNNFSGASRGLQRAQSASTLRPYDNTSKQPLPISQATSSSSMMKGVPSKIHKMLNPESPTVLKTKKKPPKLDLSNLRTSRLRKTPQGLQRTDGTVLHDVENSTASPCASLVTPTGRRQSFQTRNTKDNMISTDFEESKLSRLTGERRHGRPMKEAPSLYDHYEQMTKRQLRRETEMLEGEQQIHQGFNEEAYIEYDEAPWTAQDSPWLQDILPPTPQTAFMTGLTPAASHNRSHSATSKMTSSTKRSKNLDDSVLQETSMLTLSESEEDDKPTPLPLSYTTSPSRHLSTGISRPQSSITSSRDSDHRLARHSKKTSFAPVNTYITFSSSSTLNSDAAIPTEGGSRSSTRYASIPANHRPSISNTSASSAIRPSAIYIPEGRSVSMLAGRQPASVDNGEEKPPLRPERVSSLKRLAPAARRALAPMPQELTPPLSPTSVDFFIRSARSSLDGSGSQKRYMAVTQEEEKLLSAFRNQKQPDKEPPSEVHQQPAHICSTDASTNANTTEGGETDSFPGMDCKSGEAKLDFGFPALPSARKRPCLEGTIDASASISSRASTATSDKLSQSSIAESESIDVAYKPSPAPSPVAQYPIERVLENHSVERQKPEQQEVILYLDEAEENRGMPDSSALACVIVPPLQKGHLRNSVHSYSPVRDTKQAQISSSPPPSTTPDSNLADYVYRSSNTMPSVPEDSELEYKREGIHQPMGPSIPQARTTLSSMPRLSAFGWWGDDD</sequence>
<dbReference type="KEGG" id="cmt:CCM_04663"/>
<name>G3JGM1_CORMM</name>
<feature type="region of interest" description="Disordered" evidence="1">
    <location>
        <begin position="491"/>
        <end position="510"/>
    </location>
</feature>
<reference evidence="2 3" key="1">
    <citation type="journal article" date="2011" name="Genome Biol.">
        <title>Genome sequence of the insect pathogenic fungus Cordyceps militaris, a valued traditional Chinese medicine.</title>
        <authorList>
            <person name="Zheng P."/>
            <person name="Xia Y."/>
            <person name="Xiao G."/>
            <person name="Xiong C."/>
            <person name="Hu X."/>
            <person name="Zhang S."/>
            <person name="Zheng H."/>
            <person name="Huang Y."/>
            <person name="Zhou Y."/>
            <person name="Wang S."/>
            <person name="Zhao G.P."/>
            <person name="Liu X."/>
            <person name="St Leger R.J."/>
            <person name="Wang C."/>
        </authorList>
    </citation>
    <scope>NUCLEOTIDE SEQUENCE [LARGE SCALE GENOMIC DNA]</scope>
    <source>
        <strain evidence="2 3">CM01</strain>
    </source>
</reference>
<dbReference type="OrthoDB" id="5244050at2759"/>
<feature type="compositionally biased region" description="Polar residues" evidence="1">
    <location>
        <begin position="116"/>
        <end position="145"/>
    </location>
</feature>
<feature type="compositionally biased region" description="Polar residues" evidence="1">
    <location>
        <begin position="388"/>
        <end position="404"/>
    </location>
</feature>
<gene>
    <name evidence="2" type="ORF">CCM_04663</name>
</gene>
<feature type="compositionally biased region" description="Polar residues" evidence="1">
    <location>
        <begin position="599"/>
        <end position="610"/>
    </location>
</feature>
<organism evidence="2 3">
    <name type="scientific">Cordyceps militaris (strain CM01)</name>
    <name type="common">Caterpillar fungus</name>
    <dbReference type="NCBI Taxonomy" id="983644"/>
    <lineage>
        <taxon>Eukaryota</taxon>
        <taxon>Fungi</taxon>
        <taxon>Dikarya</taxon>
        <taxon>Ascomycota</taxon>
        <taxon>Pezizomycotina</taxon>
        <taxon>Sordariomycetes</taxon>
        <taxon>Hypocreomycetidae</taxon>
        <taxon>Hypocreales</taxon>
        <taxon>Cordycipitaceae</taxon>
        <taxon>Cordyceps</taxon>
    </lineage>
</organism>
<dbReference type="Proteomes" id="UP000001610">
    <property type="component" value="Unassembled WGS sequence"/>
</dbReference>
<dbReference type="VEuPathDB" id="FungiDB:CCM_04663"/>
<keyword evidence="3" id="KW-1185">Reference proteome</keyword>
<evidence type="ECO:0000256" key="1">
    <source>
        <dbReference type="SAM" id="MobiDB-lite"/>
    </source>
</evidence>